<evidence type="ECO:0000256" key="11">
    <source>
        <dbReference type="PROSITE-ProRule" id="PRU00175"/>
    </source>
</evidence>
<evidence type="ECO:0000256" key="8">
    <source>
        <dbReference type="ARBA" id="ARBA00022786"/>
    </source>
</evidence>
<name>Q1RL49_CIOIN</name>
<evidence type="ECO:0000313" key="16">
    <source>
        <dbReference type="Ensembl" id="ENSCINP00000017585.3"/>
    </source>
</evidence>
<evidence type="ECO:0000256" key="10">
    <source>
        <dbReference type="ARBA" id="ARBA00044508"/>
    </source>
</evidence>
<evidence type="ECO:0000259" key="13">
    <source>
        <dbReference type="PROSITE" id="PS50908"/>
    </source>
</evidence>
<keyword evidence="4" id="KW-0808">Transferase</keyword>
<dbReference type="PANTHER" id="PTHR11685">
    <property type="entry name" value="RBR FAMILY RING FINGER AND IBR DOMAIN-CONTAINING"/>
    <property type="match status" value="1"/>
</dbReference>
<dbReference type="PROSITE" id="PS00518">
    <property type="entry name" value="ZF_RING_1"/>
    <property type="match status" value="1"/>
</dbReference>
<dbReference type="InterPro" id="IPR006575">
    <property type="entry name" value="RWD_dom"/>
</dbReference>
<protein>
    <recommendedName>
        <fullName evidence="3">RBR-type E3 ubiquitin transferase</fullName>
        <ecNumber evidence="3">2.3.2.31</ecNumber>
    </recommendedName>
</protein>
<evidence type="ECO:0000256" key="2">
    <source>
        <dbReference type="ARBA" id="ARBA00004906"/>
    </source>
</evidence>
<evidence type="ECO:0000259" key="12">
    <source>
        <dbReference type="PROSITE" id="PS50089"/>
    </source>
</evidence>
<feature type="domain" description="RWD" evidence="13">
    <location>
        <begin position="8"/>
        <end position="134"/>
    </location>
</feature>
<dbReference type="PROSITE" id="PS50089">
    <property type="entry name" value="ZF_RING_2"/>
    <property type="match status" value="1"/>
</dbReference>
<dbReference type="KEGG" id="cin:100169999"/>
<dbReference type="Pfam" id="PF05773">
    <property type="entry name" value="RWD"/>
    <property type="match status" value="1"/>
</dbReference>
<dbReference type="CDD" id="cd20354">
    <property type="entry name" value="Rcat_RBR_RNF14"/>
    <property type="match status" value="1"/>
</dbReference>
<comment type="pathway">
    <text evidence="2">Protein modification; protein ubiquitination.</text>
</comment>
<keyword evidence="9" id="KW-0862">Zinc</keyword>
<keyword evidence="6" id="KW-0677">Repeat</keyword>
<feature type="domain" description="RING-type" evidence="12">
    <location>
        <begin position="203"/>
        <end position="249"/>
    </location>
</feature>
<dbReference type="Pfam" id="PF22191">
    <property type="entry name" value="IBR_1"/>
    <property type="match status" value="1"/>
</dbReference>
<evidence type="ECO:0000256" key="6">
    <source>
        <dbReference type="ARBA" id="ARBA00022737"/>
    </source>
</evidence>
<dbReference type="RefSeq" id="NP_001123340.1">
    <property type="nucleotide sequence ID" value="NM_001129868.1"/>
</dbReference>
<evidence type="ECO:0000256" key="4">
    <source>
        <dbReference type="ARBA" id="ARBA00022679"/>
    </source>
</evidence>
<dbReference type="Ensembl" id="ENSCINT00000017585.3">
    <property type="protein sequence ID" value="ENSCINP00000017585.3"/>
    <property type="gene ID" value="ENSCING00000008622.3"/>
</dbReference>
<dbReference type="Gene3D" id="2.20.25.20">
    <property type="match status" value="1"/>
</dbReference>
<dbReference type="PROSITE" id="PS51873">
    <property type="entry name" value="TRIAD"/>
    <property type="match status" value="1"/>
</dbReference>
<dbReference type="SMART" id="SM00591">
    <property type="entry name" value="RWD"/>
    <property type="match status" value="1"/>
</dbReference>
<dbReference type="GO" id="GO:0000151">
    <property type="term" value="C:ubiquitin ligase complex"/>
    <property type="evidence" value="ECO:0000318"/>
    <property type="project" value="GO_Central"/>
</dbReference>
<dbReference type="GO" id="GO:0031624">
    <property type="term" value="F:ubiquitin conjugating enzyme binding"/>
    <property type="evidence" value="ECO:0000318"/>
    <property type="project" value="GO_Central"/>
</dbReference>
<reference evidence="16" key="3">
    <citation type="journal article" date="2008" name="Genome Biol.">
        <title>Improved genome assembly and evidence-based global gene model set for the chordate Ciona intestinalis: new insight into intron and operon populations.</title>
        <authorList>
            <person name="Satou Y."/>
            <person name="Mineta K."/>
            <person name="Ogasawara M."/>
            <person name="Sasakura Y."/>
            <person name="Shoguchi E."/>
            <person name="Ueno K."/>
            <person name="Yamada L."/>
            <person name="Matsumoto J."/>
            <person name="Wasserscheid J."/>
            <person name="Dewar K."/>
            <person name="Wiley G.B."/>
            <person name="Macmil S.L."/>
            <person name="Roe B.A."/>
            <person name="Zeller R.W."/>
            <person name="Hastings K.E."/>
            <person name="Lemaire P."/>
            <person name="Lindquist E."/>
            <person name="Endo T."/>
            <person name="Hotta K."/>
            <person name="Inaba K."/>
        </authorList>
    </citation>
    <scope>NUCLEOTIDE SEQUENCE [LARGE SCALE GENOMIC DNA]</scope>
    <source>
        <strain evidence="16">wild type</strain>
    </source>
</reference>
<dbReference type="GeneID" id="100169999"/>
<dbReference type="InterPro" id="IPR017907">
    <property type="entry name" value="Znf_RING_CS"/>
</dbReference>
<comment type="similarity">
    <text evidence="10">Belongs to the RBR family. RNF14 subfamily.</text>
</comment>
<dbReference type="EMBL" id="BR000185">
    <property type="protein sequence ID" value="FAA00216.1"/>
    <property type="molecule type" value="mRNA"/>
</dbReference>
<reference evidence="17" key="1">
    <citation type="journal article" date="2002" name="Science">
        <title>The draft genome of Ciona intestinalis: insights into chordate and vertebrate origins.</title>
        <authorList>
            <person name="Dehal P."/>
            <person name="Satou Y."/>
            <person name="Campbell R.K."/>
            <person name="Chapman J."/>
            <person name="Degnan B."/>
            <person name="De Tomaso A."/>
            <person name="Davidson B."/>
            <person name="Di Gregorio A."/>
            <person name="Gelpke M."/>
            <person name="Goodstein D.M."/>
            <person name="Harafuji N."/>
            <person name="Hastings K.E."/>
            <person name="Ho I."/>
            <person name="Hotta K."/>
            <person name="Huang W."/>
            <person name="Kawashima T."/>
            <person name="Lemaire P."/>
            <person name="Martinez D."/>
            <person name="Meinertzhagen I.A."/>
            <person name="Necula S."/>
            <person name="Nonaka M."/>
            <person name="Putnam N."/>
            <person name="Rash S."/>
            <person name="Saiga H."/>
            <person name="Satake M."/>
            <person name="Terry A."/>
            <person name="Yamada L."/>
            <person name="Wang H.G."/>
            <person name="Awazu S."/>
            <person name="Azumi K."/>
            <person name="Boore J."/>
            <person name="Branno M."/>
            <person name="Chin-Bow S."/>
            <person name="DeSantis R."/>
            <person name="Doyle S."/>
            <person name="Francino P."/>
            <person name="Keys D.N."/>
            <person name="Haga S."/>
            <person name="Hayashi H."/>
            <person name="Hino K."/>
            <person name="Imai K.S."/>
            <person name="Inaba K."/>
            <person name="Kano S."/>
            <person name="Kobayashi K."/>
            <person name="Kobayashi M."/>
            <person name="Lee B.I."/>
            <person name="Makabe K.W."/>
            <person name="Manohar C."/>
            <person name="Matassi G."/>
            <person name="Medina M."/>
            <person name="Mochizuki Y."/>
            <person name="Mount S."/>
            <person name="Morishita T."/>
            <person name="Miura S."/>
            <person name="Nakayama A."/>
            <person name="Nishizaka S."/>
            <person name="Nomoto H."/>
            <person name="Ohta F."/>
            <person name="Oishi K."/>
            <person name="Rigoutsos I."/>
            <person name="Sano M."/>
            <person name="Sasaki A."/>
            <person name="Sasakura Y."/>
            <person name="Shoguchi E."/>
            <person name="Shin-i T."/>
            <person name="Spagnuolo A."/>
            <person name="Stainier D."/>
            <person name="Suzuki M.M."/>
            <person name="Tassy O."/>
            <person name="Takatori N."/>
            <person name="Tokuoka M."/>
            <person name="Yagi K."/>
            <person name="Yoshizaki F."/>
            <person name="Wada S."/>
            <person name="Zhang C."/>
            <person name="Hyatt P.D."/>
            <person name="Larimer F."/>
            <person name="Detter C."/>
            <person name="Doggett N."/>
            <person name="Glavina T."/>
            <person name="Hawkins T."/>
            <person name="Richardson P."/>
            <person name="Lucas S."/>
            <person name="Kohara Y."/>
            <person name="Levine M."/>
            <person name="Satoh N."/>
            <person name="Rokhsar D.S."/>
        </authorList>
    </citation>
    <scope>NUCLEOTIDE SEQUENCE [LARGE SCALE GENOMIC DNA]</scope>
</reference>
<proteinExistence type="evidence at transcript level"/>
<feature type="domain" description="RING-type" evidence="14">
    <location>
        <begin position="199"/>
        <end position="440"/>
    </location>
</feature>
<evidence type="ECO:0000313" key="15">
    <source>
        <dbReference type="EMBL" id="FAA00216.1"/>
    </source>
</evidence>
<dbReference type="InterPro" id="IPR016135">
    <property type="entry name" value="UBQ-conjugating_enzyme/RWD"/>
</dbReference>
<keyword evidence="5" id="KW-0479">Metal-binding</keyword>
<dbReference type="EC" id="2.3.2.31" evidence="3"/>
<dbReference type="InterPro" id="IPR013083">
    <property type="entry name" value="Znf_RING/FYVE/PHD"/>
</dbReference>
<dbReference type="GeneTree" id="ENSGT00940000154507"/>
<dbReference type="InterPro" id="IPR002867">
    <property type="entry name" value="IBR_dom"/>
</dbReference>
<dbReference type="AlphaFoldDB" id="Q1RL49"/>
<keyword evidence="17" id="KW-1185">Reference proteome</keyword>
<dbReference type="OMA" id="PRSWCQG"/>
<dbReference type="FunFam" id="3.30.40.10:FF:000186">
    <property type="entry name" value="RBR-type E3 ubiquitin transferase"/>
    <property type="match status" value="1"/>
</dbReference>
<dbReference type="GO" id="GO:0006511">
    <property type="term" value="P:ubiquitin-dependent protein catabolic process"/>
    <property type="evidence" value="ECO:0000318"/>
    <property type="project" value="GO_Central"/>
</dbReference>
<dbReference type="InterPro" id="IPR031128">
    <property type="entry name" value="RNF14_RING-HC_Zfn"/>
</dbReference>
<dbReference type="CTD" id="100169999"/>
<dbReference type="Proteomes" id="UP000008144">
    <property type="component" value="Chromosome 2"/>
</dbReference>
<evidence type="ECO:0000256" key="9">
    <source>
        <dbReference type="ARBA" id="ARBA00022833"/>
    </source>
</evidence>
<dbReference type="GO" id="GO:0005737">
    <property type="term" value="C:cytoplasm"/>
    <property type="evidence" value="ECO:0000318"/>
    <property type="project" value="GO_Central"/>
</dbReference>
<evidence type="ECO:0000313" key="17">
    <source>
        <dbReference type="Proteomes" id="UP000008144"/>
    </source>
</evidence>
<dbReference type="SUPFAM" id="SSF57850">
    <property type="entry name" value="RING/U-box"/>
    <property type="match status" value="3"/>
</dbReference>
<dbReference type="OrthoDB" id="1431934at2759"/>
<dbReference type="Gene3D" id="3.30.40.10">
    <property type="entry name" value="Zinc/RING finger domain, C3HC4 (zinc finger)"/>
    <property type="match status" value="1"/>
</dbReference>
<dbReference type="Pfam" id="PF01485">
    <property type="entry name" value="IBR"/>
    <property type="match status" value="1"/>
</dbReference>
<sequence>MNKEDRENELLALESILDPCSFAFNETTGRIDVFPQLQTNYIKLTSEVKSEKSCDDSHNKEHFVSFLPPIQLNFALSDGYPSDEPPQFNLSCVWLSPSQLYELCLKLDEIWQKEEGNVILYEWFQFLQDDSLSILGINDNLHICDEFESSSQSSTIASSKPGINKPCKRGLQTAHSYAEILPTLLNYDQQKQQEIFFTSVFSCNICFVDKKGTDCLQFKDCGHVYCKQCITSYFEIHISEGTITSLICPEPDCDTTALPNQVKEAVNKDLYERYEKLLLQTTLDTMTDIVFCPLMHCQSAVIIEPEASIGQCPSCAYAFCVHCKLAYHGVSPCKIASHEIIKLCKEYESANEEKKKQMEKKYGRKVLCKALDDRATQAWMNNNTKPCPGCNASIEKLDGCNKMTCYKCRAYFCWICMHVLDCANPYRHYNNIGSPCNNRLFEGIDPEDQEFFMYY</sequence>
<dbReference type="CDD" id="cd23820">
    <property type="entry name" value="RWD_RNF14"/>
    <property type="match status" value="1"/>
</dbReference>
<keyword evidence="7 11" id="KW-0863">Zinc-finger</keyword>
<dbReference type="GO" id="GO:0016567">
    <property type="term" value="P:protein ubiquitination"/>
    <property type="evidence" value="ECO:0007669"/>
    <property type="project" value="InterPro"/>
</dbReference>
<reference evidence="15" key="2">
    <citation type="journal article" date="2006" name="Dev. Biol.">
        <title>Systematic analysis of embryonic expression profiles of zinc finger genes in Ciona intestinalis.</title>
        <authorList>
            <person name="Miwata K."/>
            <person name="Chiba T."/>
            <person name="Horii R."/>
            <person name="Yamada L."/>
            <person name="Kubo A."/>
            <person name="Miyamura D."/>
            <person name="Satoh N."/>
            <person name="Satou Y."/>
        </authorList>
    </citation>
    <scope>NUCLEOTIDE SEQUENCE</scope>
</reference>
<accession>A0A1W2VS47</accession>
<dbReference type="InterPro" id="IPR031127">
    <property type="entry name" value="E3_UB_ligase_RBR"/>
</dbReference>
<gene>
    <name evidence="15" type="primary">Ci-ZF(RING/C6HC)-7</name>
    <name evidence="16" type="synonym">zf(ring/c6hc)-7</name>
</gene>
<evidence type="ECO:0000256" key="7">
    <source>
        <dbReference type="ARBA" id="ARBA00022771"/>
    </source>
</evidence>
<dbReference type="GO" id="GO:0061630">
    <property type="term" value="F:ubiquitin protein ligase activity"/>
    <property type="evidence" value="ECO:0000318"/>
    <property type="project" value="GO_Central"/>
</dbReference>
<evidence type="ECO:0000256" key="5">
    <source>
        <dbReference type="ARBA" id="ARBA00022723"/>
    </source>
</evidence>
<evidence type="ECO:0000256" key="1">
    <source>
        <dbReference type="ARBA" id="ARBA00001798"/>
    </source>
</evidence>
<organism evidence="15">
    <name type="scientific">Ciona intestinalis</name>
    <name type="common">Transparent sea squirt</name>
    <name type="synonym">Ascidia intestinalis</name>
    <dbReference type="NCBI Taxonomy" id="7719"/>
    <lineage>
        <taxon>Eukaryota</taxon>
        <taxon>Metazoa</taxon>
        <taxon>Chordata</taxon>
        <taxon>Tunicata</taxon>
        <taxon>Ascidiacea</taxon>
        <taxon>Phlebobranchia</taxon>
        <taxon>Cionidae</taxon>
        <taxon>Ciona</taxon>
    </lineage>
</organism>
<evidence type="ECO:0000256" key="3">
    <source>
        <dbReference type="ARBA" id="ARBA00012251"/>
    </source>
</evidence>
<dbReference type="Gene3D" id="1.20.120.1750">
    <property type="match status" value="1"/>
</dbReference>
<dbReference type="PROSITE" id="PS50908">
    <property type="entry name" value="RWD"/>
    <property type="match status" value="1"/>
</dbReference>
<dbReference type="STRING" id="7719.ENSCINP00000017585"/>
<dbReference type="HOGENOM" id="CLU_021364_2_0_1"/>
<keyword evidence="8" id="KW-0833">Ubl conjugation pathway</keyword>
<dbReference type="CDD" id="cd20341">
    <property type="entry name" value="BRcat_RBR_RNF14"/>
    <property type="match status" value="1"/>
</dbReference>
<dbReference type="EMBL" id="EAAA01001471">
    <property type="status" value="NOT_ANNOTATED_CDS"/>
    <property type="molecule type" value="Genomic_DNA"/>
</dbReference>
<dbReference type="Gene3D" id="3.10.110.10">
    <property type="entry name" value="Ubiquitin Conjugating Enzyme"/>
    <property type="match status" value="1"/>
</dbReference>
<dbReference type="SMART" id="SM00647">
    <property type="entry name" value="IBR"/>
    <property type="match status" value="2"/>
</dbReference>
<dbReference type="SUPFAM" id="SSF54495">
    <property type="entry name" value="UBC-like"/>
    <property type="match status" value="1"/>
</dbReference>
<comment type="catalytic activity">
    <reaction evidence="1">
        <text>[E2 ubiquitin-conjugating enzyme]-S-ubiquitinyl-L-cysteine + [acceptor protein]-L-lysine = [E2 ubiquitin-conjugating enzyme]-L-cysteine + [acceptor protein]-N(6)-ubiquitinyl-L-lysine.</text>
        <dbReference type="EC" id="2.3.2.31"/>
    </reaction>
</comment>
<dbReference type="InterPro" id="IPR044066">
    <property type="entry name" value="TRIAD_supradom"/>
</dbReference>
<dbReference type="InterPro" id="IPR001841">
    <property type="entry name" value="Znf_RING"/>
</dbReference>
<dbReference type="CDD" id="cd16628">
    <property type="entry name" value="RING-HC_RBR_RNF14"/>
    <property type="match status" value="1"/>
</dbReference>
<evidence type="ECO:0000259" key="14">
    <source>
        <dbReference type="PROSITE" id="PS51873"/>
    </source>
</evidence>
<accession>Q1RL49</accession>
<dbReference type="InterPro" id="IPR047548">
    <property type="entry name" value="Rcat_RBR_RNF14"/>
</dbReference>
<reference evidence="16" key="4">
    <citation type="submission" date="2025-05" db="UniProtKB">
        <authorList>
            <consortium name="Ensembl"/>
        </authorList>
    </citation>
    <scope>IDENTIFICATION</scope>
</reference>
<dbReference type="GO" id="GO:0008270">
    <property type="term" value="F:zinc ion binding"/>
    <property type="evidence" value="ECO:0007669"/>
    <property type="project" value="UniProtKB-KW"/>
</dbReference>